<dbReference type="PROSITE" id="PS51233">
    <property type="entry name" value="VWFD"/>
    <property type="match status" value="4"/>
</dbReference>
<feature type="compositionally biased region" description="Polar residues" evidence="19">
    <location>
        <begin position="50"/>
        <end position="76"/>
    </location>
</feature>
<dbReference type="GO" id="GO:0046556">
    <property type="term" value="F:alpha-L-arabinofuranosidase activity"/>
    <property type="evidence" value="ECO:0007669"/>
    <property type="project" value="InterPro"/>
</dbReference>
<evidence type="ECO:0000259" key="22">
    <source>
        <dbReference type="PROSITE" id="PS50004"/>
    </source>
</evidence>
<evidence type="ECO:0000256" key="17">
    <source>
        <dbReference type="ARBA" id="ARBA00061260"/>
    </source>
</evidence>
<dbReference type="Pfam" id="PF05270">
    <property type="entry name" value="AbfB"/>
    <property type="match status" value="1"/>
</dbReference>
<dbReference type="GO" id="GO:0005615">
    <property type="term" value="C:extracellular space"/>
    <property type="evidence" value="ECO:0007669"/>
    <property type="project" value="TreeGrafter"/>
</dbReference>
<reference evidence="24 25" key="1">
    <citation type="submission" date="2024-01" db="EMBL/GenBank/DDBJ databases">
        <authorList>
            <person name="Alioto T."/>
            <person name="Alioto T."/>
            <person name="Gomez Garrido J."/>
        </authorList>
    </citation>
    <scope>NUCLEOTIDE SEQUENCE [LARGE SCALE GENOMIC DNA]</scope>
</reference>
<dbReference type="SUPFAM" id="SSF57567">
    <property type="entry name" value="Serine protease inhibitors"/>
    <property type="match status" value="5"/>
</dbReference>
<keyword evidence="10" id="KW-0106">Calcium</keyword>
<dbReference type="SMART" id="SM00041">
    <property type="entry name" value="CT"/>
    <property type="match status" value="1"/>
</dbReference>
<dbReference type="GO" id="GO:0046373">
    <property type="term" value="P:L-arabinose metabolic process"/>
    <property type="evidence" value="ECO:0007669"/>
    <property type="project" value="InterPro"/>
</dbReference>
<dbReference type="Pfam" id="PF08742">
    <property type="entry name" value="C8"/>
    <property type="match status" value="4"/>
</dbReference>
<dbReference type="CDD" id="cd19941">
    <property type="entry name" value="TIL"/>
    <property type="match status" value="5"/>
</dbReference>
<evidence type="ECO:0000256" key="16">
    <source>
        <dbReference type="ARBA" id="ARBA00023329"/>
    </source>
</evidence>
<dbReference type="PROSITE" id="PS50004">
    <property type="entry name" value="C2"/>
    <property type="match status" value="2"/>
</dbReference>
<sequence>MEQQRSTHDASTPLPFLSLSPQRQQFDSGSTVNCQIMTGNRRAAPVALGTPTTSTHLPNATSIPGQDQSDSHSPNKFMSELHSTHMPSWAVAALCIVSLCVVLSCAACVWKKWLKKDKDKEKGKEKSKGHSDTEMNGGYNETPKNEVNKETELSDNEPKEEEKLGRLHFTLDYNFTENTLVVGILQAAELPAMDVGGSSDPYVKLYLFPDKKKKFETKVHRKTLGPNFNETFTFKVPYTELGGKTLVMTVYDFDRFSKHDAIGAVKIPMSSLDFSQSLQEWRDLQRAEKEESERLGDICLSLRYVPTAGKLTVVILEAKNLKKMDVGGLSDPYVKIHLMQNGKRLKKKKTTIKKNTLNPYYNESFSFEVLCEQIEKVQVAVTVLDYDKIGKNDAIGKVLLGNNSTGTEQRHWSDMLTNPRRPIAQWHSLKPEEERWIRNVTVNLRDGGQTCEPCLLPEDVGGLTYLPTQVYSKRLVIRSGGRLSPPGAQSRLSVAEGRLQRRANALRRKRDLLGEETYRPLLSEGTLSRSILQNYTARDSSSEYCGCLNGGWCQEDGVCDCAQFQALGDRCQIIPNQGQDRDGICRSWGQHHYETFDGIYFYFPGTCSYILAQDCHSATPQYTVWVHNSRVCDGSVYSCPRALSLFFPNEEEIHISGYQVHQGGRRLSLPQTIGGVFIERLADYLLVKSVFGFSLAWDGGSGVYLKMSEEHQGAPCGLCGNFNHLAGDDLTTARGIQTGEPAVFANSWAVDLPHERACPSVDLDFNGACESESDMDDAIEKCSALLFFPFLSCHENIDPNPFVASCVSDLCVSDDEETFCRALVEYTRACSHVGYPVREWRDSFPSCYDGCEESFVYRDCISCCPPTCTFEKECLGTNLHCLDGCYCPDGLILQNGTCIAVSQCPCVYHGTSYVQGHVIQQGCSVCVCTGGLWNCTENNCTAECSVIGDVFVTTFDGRMFLQPGACQYVLAKSRRGSSRFTVTLQYTTCAEQQMCIQSVTVVLDEDVSRQITLTREGEVIIGVNPAPVLPYIDDALEVRKMTSVFTQLKAGIGLRLHYDGRGGRVYLQLENQWHGLTLGLCGTFNGNLRDDFLSPAGMIEGTPQLHANAWKVSSACVAPVNLPIIDPCEMNQHNVFYASQCEVLLGSVFARCHGYISPNIYQQQCRYQACRCGSSCLCTALAHYALLCSKHGVDINFRSHVSECGVVCVGGMLYHSCVSSCGKSCRALSSTDTCNPDDCAEGCGCPVGSYYDDIRQRCVQLSRCHCYSMGGVSQPGEVTFSASGPCLCRNGKMECMPEEKEPDSVEVGECPEGKVYHSCTEQRGGVACAPTCRNLMLNLTCPPNTPCIPGCVCPPGLVLHHGECYYPENCPCAWLGLEYLPGEIVETLCYKCVCHRGYFNCSYSPCPAVCTVYSDRHYHTFDGLEYDYHSDCQVYLLKSAGETEVSIVAQNKDCYESGIVCMKILVIHVGLTKIYFTDNSGNPSPSTVVGRGSEFELWTAGYYTVVHFSNQDLTILWDRKTTVHIRAGPQWKGLLSGLCGNFDSVTVNDMTTSSHMEVNNAQTFGESWALGQCESDYVIERPCEGDLGRQPYAKRECALLYSDVFAPCHNVVDVAWFYRNCLTDTCNCNRGGDCECLCTSIAAYAHKCCQQGVTIHWRLPSVCPYDCEYYNQELGDGPFSLVSAVYNDTMFGVNRTSSSVFVLVRERPGQLPAPGLLFNFMITAGLQKNRTSRVPVVSLESAERPNYFLVISGRTRLQLERWSRGEEFRRRATFIQHHGLFLPGHTSFELVSQPGIFLTLTRTAARAQRYDTSDSFKASSSFILEESSFVIPYRMMCEWRYQACASPCVHTCSDPDATRCQFLPPVEGCFPRCPKNMVLDEVTRRCVYTEDCVTLPPTPTPFAYVTRSNRTTTAPPTTTTTTTTTPSTTTTTRPTTTTTTTTTTRATTTSSTTVRPTTTTVTTTTPTTSATESVTPSPTASPSPSAPPTTPTTPPAPPETTTLSTTIMTPTQTTTTTTITTATPSSVPSEDTKVPSTSSPPSPTTLASTTSPSSPTSTTVTTSSTLAPTSLITSTLPLPTSSTTQPPPITVVTTTPASTTHTSVPETTTSSQPAPVDTTITVETTTPTDTSTVAVTTTAPLPTTTEPTTEPVTTEIVTSPDTSPTVEKESTTPPFLLPTTPCTPPYSYRIDECAELICFNGELLLHNSSLHCRFNTTQPQCSLLGMPILINTDTCCPQWQCPCRCTVMSDLRVITFDGNNVALYDNGSYILVNLPRETIIGTVEKCPTSQSVNSIRRTSPTGGTSGLCFKKLNITTSSYRIIINRLDRKVSVNYRPARLPFSRHTLYVEDTGSMYLIHTPGGVSIQWYHSTGIMVLQYITPSNASVPTRGLCGCCDGNPEDDLKLPNGTVVREGDMMLFLQAWRVQTTDDTEHTRRVGDNCTTGDCSTCLSMLHQRAFTPCHSKVPPEQFCDIMWAGDLHYMDHQCDFLAAYVAVCYTHQVCISWRRHNFCPLRCPPGKEYQPCVSTCTSRTCLNREYYEETTCSFIREECVCRSGTILHRADSPYCVTEDRCVCTDNEGNPRAPGEVWNGSARGCCLYKCMENGSVVAIEPDCNSVPTPLCEREGEYVLDVLEEGACCPKKICECNMTICDSEAPPCDNGNRLVIGYSALSCCPEYRCECDPMACPPVSAPDCREDQFLVEVRREKSCCYSYLCVCESCIEPIPACSHGEILAVDLNTTNSCCPQYHCVCDVNLCPESSVSCAPGLSLIQTNVPGHCCPQHHCECQCEDSSPPVCQVGEVVVEVPDSSTNCGCPQHTCQKAEVCLFQGVTVLGPGQSLVQYFEGELCYTVHCLHHRDPDTGFYAMEITSVNCTQKCGSHQVYVQSSDPQVCCGSCKNVSCTFTSENGTTELFAAGSSWVENCTRYDCMETAVGAVILASGVVCPPFNDTECIQNGGVVQSYVDGCCRTCKEDGKTCKRVAIRTTIRKDDCRSNAPVTVYSCDGKCPSATIFNFNINSHARFCKCCRESGLQTRSVTLYCSRNATVVEYNFQEPLDCSCQWN</sequence>
<keyword evidence="16" id="KW-0968">Cytoplasmic vesicle</keyword>
<evidence type="ECO:0000256" key="5">
    <source>
        <dbReference type="ARBA" id="ARBA00006996"/>
    </source>
</evidence>
<dbReference type="EMBL" id="CAWUFR010000005">
    <property type="protein sequence ID" value="CAK6951122.1"/>
    <property type="molecule type" value="Genomic_DNA"/>
</dbReference>
<dbReference type="InterPro" id="IPR035892">
    <property type="entry name" value="C2_domain_sf"/>
</dbReference>
<gene>
    <name evidence="24" type="ORF">FSCOSCO3_A037336</name>
</gene>
<evidence type="ECO:0000256" key="7">
    <source>
        <dbReference type="ARBA" id="ARBA00022692"/>
    </source>
</evidence>
<feature type="compositionally biased region" description="Pro residues" evidence="19">
    <location>
        <begin position="1979"/>
        <end position="1998"/>
    </location>
</feature>
<evidence type="ECO:0000256" key="9">
    <source>
        <dbReference type="ARBA" id="ARBA00022737"/>
    </source>
</evidence>
<feature type="domain" description="VWFD" evidence="23">
    <location>
        <begin position="942"/>
        <end position="1117"/>
    </location>
</feature>
<keyword evidence="12" id="KW-0770">Synapse</keyword>
<dbReference type="Gene3D" id="2.10.25.10">
    <property type="entry name" value="Laminin"/>
    <property type="match status" value="5"/>
</dbReference>
<evidence type="ECO:0000259" key="21">
    <source>
        <dbReference type="PROSITE" id="PS01225"/>
    </source>
</evidence>
<dbReference type="InterPro" id="IPR058754">
    <property type="entry name" value="OTOGL-like_N"/>
</dbReference>
<keyword evidence="8" id="KW-0479">Metal-binding</keyword>
<evidence type="ECO:0000256" key="18">
    <source>
        <dbReference type="PROSITE-ProRule" id="PRU00039"/>
    </source>
</evidence>
<feature type="compositionally biased region" description="Low complexity" evidence="19">
    <location>
        <begin position="1910"/>
        <end position="1978"/>
    </location>
</feature>
<evidence type="ECO:0000256" key="13">
    <source>
        <dbReference type="ARBA" id="ARBA00023136"/>
    </source>
</evidence>
<keyword evidence="14 18" id="KW-1015">Disulfide bond</keyword>
<comment type="cofactor">
    <cofactor evidence="1">
        <name>Ca(2+)</name>
        <dbReference type="ChEBI" id="CHEBI:29108"/>
    </cofactor>
</comment>
<keyword evidence="6" id="KW-0964">Secreted</keyword>
<dbReference type="PRINTS" id="PR00399">
    <property type="entry name" value="SYNAPTOTAGMN"/>
</dbReference>
<comment type="similarity">
    <text evidence="5">Belongs to the synaptotagmin family.</text>
</comment>
<feature type="region of interest" description="Disordered" evidence="19">
    <location>
        <begin position="119"/>
        <end position="161"/>
    </location>
</feature>
<dbReference type="InterPro" id="IPR036084">
    <property type="entry name" value="Ser_inhib-like_sf"/>
</dbReference>
<dbReference type="SUPFAM" id="SSF110221">
    <property type="entry name" value="AbfB domain"/>
    <property type="match status" value="1"/>
</dbReference>
<dbReference type="Pfam" id="PF25962">
    <property type="entry name" value="TIL_OTOGL_Mucin"/>
    <property type="match status" value="1"/>
</dbReference>
<keyword evidence="7 20" id="KW-0812">Transmembrane</keyword>
<dbReference type="InterPro" id="IPR036195">
    <property type="entry name" value="AbfB_ABD_sf"/>
</dbReference>
<dbReference type="PRINTS" id="PR00360">
    <property type="entry name" value="C2DOMAIN"/>
</dbReference>
<evidence type="ECO:0000256" key="14">
    <source>
        <dbReference type="ARBA" id="ARBA00023157"/>
    </source>
</evidence>
<evidence type="ECO:0000256" key="15">
    <source>
        <dbReference type="ARBA" id="ARBA00023180"/>
    </source>
</evidence>
<dbReference type="SMART" id="SM00832">
    <property type="entry name" value="C8"/>
    <property type="match status" value="4"/>
</dbReference>
<evidence type="ECO:0000256" key="3">
    <source>
        <dbReference type="ARBA" id="ARBA00004349"/>
    </source>
</evidence>
<dbReference type="FunFam" id="2.60.40.150:FF:000016">
    <property type="entry name" value="Synaptotagmin 1"/>
    <property type="match status" value="1"/>
</dbReference>
<dbReference type="GO" id="GO:0046872">
    <property type="term" value="F:metal ion binding"/>
    <property type="evidence" value="ECO:0007669"/>
    <property type="project" value="UniProtKB-KW"/>
</dbReference>
<dbReference type="Pfam" id="PF25961">
    <property type="entry name" value="OTOGL_N"/>
    <property type="match status" value="1"/>
</dbReference>
<feature type="compositionally biased region" description="Low complexity" evidence="19">
    <location>
        <begin position="2044"/>
        <end position="2115"/>
    </location>
</feature>
<comment type="subcellular location">
    <subcellularLocation>
        <location evidence="3">Cytoplasmic vesicle</location>
        <location evidence="3">Secretory vesicle</location>
        <location evidence="3">Chromaffin granule membrane</location>
        <topology evidence="3">Single-pass membrane protein</topology>
    </subcellularLocation>
    <subcellularLocation>
        <location evidence="2">Cytoplasmic vesicle</location>
        <location evidence="2">Secretory vesicle</location>
        <location evidence="2">Synaptic vesicle membrane</location>
        <topology evidence="2">Single-pass membrane protein</topology>
    </subcellularLocation>
    <subcellularLocation>
        <location evidence="4">Secreted</location>
    </subcellularLocation>
</comment>
<evidence type="ECO:0000256" key="6">
    <source>
        <dbReference type="ARBA" id="ARBA00022525"/>
    </source>
</evidence>
<dbReference type="InterPro" id="IPR002919">
    <property type="entry name" value="TIL_dom"/>
</dbReference>
<dbReference type="Pfam" id="PF01826">
    <property type="entry name" value="TIL"/>
    <property type="match status" value="3"/>
</dbReference>
<dbReference type="Gene3D" id="2.80.10.50">
    <property type="match status" value="1"/>
</dbReference>
<accession>A0AAV1MWT4</accession>
<evidence type="ECO:0000256" key="4">
    <source>
        <dbReference type="ARBA" id="ARBA00004613"/>
    </source>
</evidence>
<comment type="caution">
    <text evidence="18">Lacks conserved residue(s) required for the propagation of feature annotation.</text>
</comment>
<dbReference type="SMART" id="SM00239">
    <property type="entry name" value="C2"/>
    <property type="match status" value="2"/>
</dbReference>
<feature type="compositionally biased region" description="Low complexity" evidence="19">
    <location>
        <begin position="1999"/>
        <end position="2037"/>
    </location>
</feature>
<dbReference type="GO" id="GO:0031012">
    <property type="term" value="C:extracellular matrix"/>
    <property type="evidence" value="ECO:0007669"/>
    <property type="project" value="TreeGrafter"/>
</dbReference>
<dbReference type="GO" id="GO:0042584">
    <property type="term" value="C:chromaffin granule membrane"/>
    <property type="evidence" value="ECO:0007669"/>
    <property type="project" value="UniProtKB-SubCell"/>
</dbReference>
<dbReference type="InterPro" id="IPR006207">
    <property type="entry name" value="Cys_knot_C"/>
</dbReference>
<keyword evidence="15" id="KW-0325">Glycoprotein</keyword>
<feature type="compositionally biased region" description="Low complexity" evidence="19">
    <location>
        <begin position="2140"/>
        <end position="2160"/>
    </location>
</feature>
<feature type="disulfide bond" evidence="18">
    <location>
        <begin position="2991"/>
        <end position="3040"/>
    </location>
</feature>
<evidence type="ECO:0000256" key="11">
    <source>
        <dbReference type="ARBA" id="ARBA00022989"/>
    </source>
</evidence>
<dbReference type="FunFam" id="2.60.40.150:FF:000007">
    <property type="entry name" value="Synaptotagmin 1"/>
    <property type="match status" value="1"/>
</dbReference>
<dbReference type="SMART" id="SM00216">
    <property type="entry name" value="VWD"/>
    <property type="match status" value="4"/>
</dbReference>
<keyword evidence="25" id="KW-1185">Reference proteome</keyword>
<dbReference type="PANTHER" id="PTHR11339">
    <property type="entry name" value="EXTRACELLULAR MATRIX GLYCOPROTEIN RELATED"/>
    <property type="match status" value="1"/>
</dbReference>
<evidence type="ECO:0000313" key="24">
    <source>
        <dbReference type="EMBL" id="CAK6951122.1"/>
    </source>
</evidence>
<keyword evidence="13 20" id="KW-0472">Membrane</keyword>
<feature type="domain" description="C2" evidence="22">
    <location>
        <begin position="163"/>
        <end position="282"/>
    </location>
</feature>
<feature type="domain" description="C2" evidence="22">
    <location>
        <begin position="294"/>
        <end position="427"/>
    </location>
</feature>
<dbReference type="Proteomes" id="UP001314229">
    <property type="component" value="Unassembled WGS sequence"/>
</dbReference>
<proteinExistence type="inferred from homology"/>
<feature type="region of interest" description="Disordered" evidence="19">
    <location>
        <begin position="1903"/>
        <end position="2115"/>
    </location>
</feature>
<protein>
    <submittedName>
        <fullName evidence="24">Otogelin-like protein</fullName>
    </submittedName>
</protein>
<feature type="domain" description="VWFD" evidence="23">
    <location>
        <begin position="583"/>
        <end position="759"/>
    </location>
</feature>
<dbReference type="CDD" id="cd08402">
    <property type="entry name" value="C2B_Synaptotagmin-1"/>
    <property type="match status" value="1"/>
</dbReference>
<dbReference type="Pfam" id="PF00168">
    <property type="entry name" value="C2"/>
    <property type="match status" value="2"/>
</dbReference>
<dbReference type="CDD" id="cd08385">
    <property type="entry name" value="C2A_Synaptotagmin-1-5-6-9-10"/>
    <property type="match status" value="1"/>
</dbReference>
<evidence type="ECO:0000256" key="8">
    <source>
        <dbReference type="ARBA" id="ARBA00022723"/>
    </source>
</evidence>
<feature type="region of interest" description="Disordered" evidence="19">
    <location>
        <begin position="2140"/>
        <end position="2177"/>
    </location>
</feature>
<keyword evidence="11 20" id="KW-1133">Transmembrane helix</keyword>
<dbReference type="InterPro" id="IPR001565">
    <property type="entry name" value="Synaptotagmin"/>
</dbReference>
<feature type="domain" description="CTCK" evidence="21">
    <location>
        <begin position="2977"/>
        <end position="3062"/>
    </location>
</feature>
<feature type="compositionally biased region" description="Basic and acidic residues" evidence="19">
    <location>
        <begin position="119"/>
        <end position="133"/>
    </location>
</feature>
<feature type="region of interest" description="Disordered" evidence="19">
    <location>
        <begin position="46"/>
        <end position="77"/>
    </location>
</feature>
<evidence type="ECO:0000256" key="20">
    <source>
        <dbReference type="SAM" id="Phobius"/>
    </source>
</evidence>
<dbReference type="Gene3D" id="2.60.40.150">
    <property type="entry name" value="C2 domain"/>
    <property type="match status" value="2"/>
</dbReference>
<dbReference type="GO" id="GO:0030672">
    <property type="term" value="C:synaptic vesicle membrane"/>
    <property type="evidence" value="ECO:0007669"/>
    <property type="project" value="UniProtKB-SubCell"/>
</dbReference>
<evidence type="ECO:0000256" key="2">
    <source>
        <dbReference type="ARBA" id="ARBA00004254"/>
    </source>
</evidence>
<dbReference type="InterPro" id="IPR058753">
    <property type="entry name" value="TIL_OTOGL_Mucin"/>
</dbReference>
<dbReference type="InterPro" id="IPR014853">
    <property type="entry name" value="VWF/SSPO/ZAN-like_Cys-rich_dom"/>
</dbReference>
<feature type="compositionally biased region" description="Basic and acidic residues" evidence="19">
    <location>
        <begin position="143"/>
        <end position="161"/>
    </location>
</feature>
<dbReference type="PROSITE" id="PS01225">
    <property type="entry name" value="CTCK_2"/>
    <property type="match status" value="1"/>
</dbReference>
<comment type="caution">
    <text evidence="24">The sequence shown here is derived from an EMBL/GenBank/DDBJ whole genome shotgun (WGS) entry which is preliminary data.</text>
</comment>
<evidence type="ECO:0000256" key="12">
    <source>
        <dbReference type="ARBA" id="ARBA00023018"/>
    </source>
</evidence>
<feature type="domain" description="VWFD" evidence="23">
    <location>
        <begin position="1408"/>
        <end position="1576"/>
    </location>
</feature>
<feature type="domain" description="VWFD" evidence="23">
    <location>
        <begin position="2243"/>
        <end position="2432"/>
    </location>
</feature>
<feature type="transmembrane region" description="Helical" evidence="20">
    <location>
        <begin position="89"/>
        <end position="110"/>
    </location>
</feature>
<dbReference type="InterPro" id="IPR000008">
    <property type="entry name" value="C2_dom"/>
</dbReference>
<dbReference type="Pfam" id="PF00094">
    <property type="entry name" value="VWD"/>
    <property type="match status" value="4"/>
</dbReference>
<dbReference type="CDD" id="cd21342">
    <property type="entry name" value="Syt1_2_N"/>
    <property type="match status" value="1"/>
</dbReference>
<dbReference type="InterPro" id="IPR058755">
    <property type="entry name" value="Fn1-VW_OTOGL"/>
</dbReference>
<evidence type="ECO:0000256" key="19">
    <source>
        <dbReference type="SAM" id="MobiDB-lite"/>
    </source>
</evidence>
<dbReference type="InterPro" id="IPR007934">
    <property type="entry name" value="AbfB_ABD"/>
</dbReference>
<evidence type="ECO:0000256" key="10">
    <source>
        <dbReference type="ARBA" id="ARBA00022837"/>
    </source>
</evidence>
<dbReference type="Pfam" id="PF25960">
    <property type="entry name" value="Fn1-VW_OTOGL"/>
    <property type="match status" value="1"/>
</dbReference>
<evidence type="ECO:0000256" key="1">
    <source>
        <dbReference type="ARBA" id="ARBA00001913"/>
    </source>
</evidence>
<evidence type="ECO:0000259" key="23">
    <source>
        <dbReference type="PROSITE" id="PS51233"/>
    </source>
</evidence>
<dbReference type="InterPro" id="IPR050780">
    <property type="entry name" value="Mucin_vWF_Thrombospondin_sf"/>
</dbReference>
<name>A0AAV1MWT4_SCOSC</name>
<comment type="similarity">
    <text evidence="17">Belongs to the otogelin family.</text>
</comment>
<dbReference type="PANTHER" id="PTHR11339:SF225">
    <property type="entry name" value="OTOGELIN-LIKE PROTEIN"/>
    <property type="match status" value="1"/>
</dbReference>
<keyword evidence="9" id="KW-0677">Repeat</keyword>
<dbReference type="SUPFAM" id="SSF49562">
    <property type="entry name" value="C2 domain (Calcium/lipid-binding domain, CaLB)"/>
    <property type="match status" value="2"/>
</dbReference>
<feature type="region of interest" description="Disordered" evidence="19">
    <location>
        <begin position="1"/>
        <end position="25"/>
    </location>
</feature>
<organism evidence="24 25">
    <name type="scientific">Scomber scombrus</name>
    <name type="common">Atlantic mackerel</name>
    <name type="synonym">Scomber vernalis</name>
    <dbReference type="NCBI Taxonomy" id="13677"/>
    <lineage>
        <taxon>Eukaryota</taxon>
        <taxon>Metazoa</taxon>
        <taxon>Chordata</taxon>
        <taxon>Craniata</taxon>
        <taxon>Vertebrata</taxon>
        <taxon>Euteleostomi</taxon>
        <taxon>Actinopterygii</taxon>
        <taxon>Neopterygii</taxon>
        <taxon>Teleostei</taxon>
        <taxon>Neoteleostei</taxon>
        <taxon>Acanthomorphata</taxon>
        <taxon>Pelagiaria</taxon>
        <taxon>Scombriformes</taxon>
        <taxon>Scombridae</taxon>
        <taxon>Scomber</taxon>
    </lineage>
</organism>
<evidence type="ECO:0000313" key="25">
    <source>
        <dbReference type="Proteomes" id="UP001314229"/>
    </source>
</evidence>
<dbReference type="InterPro" id="IPR001846">
    <property type="entry name" value="VWF_type-D"/>
</dbReference>